<gene>
    <name evidence="2" type="ORF">ABID29_000918</name>
</gene>
<accession>A0ABV2FGW8</accession>
<keyword evidence="1" id="KW-0472">Membrane</keyword>
<dbReference type="EMBL" id="JBEPLO010000008">
    <property type="protein sequence ID" value="MET3557806.1"/>
    <property type="molecule type" value="Genomic_DNA"/>
</dbReference>
<dbReference type="Proteomes" id="UP001549122">
    <property type="component" value="Unassembled WGS sequence"/>
</dbReference>
<keyword evidence="1" id="KW-1133">Transmembrane helix</keyword>
<comment type="caution">
    <text evidence="2">The sequence shown here is derived from an EMBL/GenBank/DDBJ whole genome shotgun (WGS) entry which is preliminary data.</text>
</comment>
<protein>
    <submittedName>
        <fullName evidence="2">Membrane protein YdbS with pleckstrin-like domain</fullName>
    </submittedName>
</protein>
<evidence type="ECO:0000313" key="2">
    <source>
        <dbReference type="EMBL" id="MET3557806.1"/>
    </source>
</evidence>
<feature type="transmembrane region" description="Helical" evidence="1">
    <location>
        <begin position="34"/>
        <end position="53"/>
    </location>
</feature>
<keyword evidence="3" id="KW-1185">Reference proteome</keyword>
<name>A0ABV2FGW8_9STRE</name>
<dbReference type="RefSeq" id="WP_354364811.1">
    <property type="nucleotide sequence ID" value="NZ_JBEPLO010000008.1"/>
</dbReference>
<evidence type="ECO:0000256" key="1">
    <source>
        <dbReference type="SAM" id="Phobius"/>
    </source>
</evidence>
<keyword evidence="1" id="KW-0812">Transmembrane</keyword>
<proteinExistence type="predicted"/>
<feature type="transmembrane region" description="Helical" evidence="1">
    <location>
        <begin position="65"/>
        <end position="85"/>
    </location>
</feature>
<organism evidence="2 3">
    <name type="scientific">Streptococcus rupicaprae</name>
    <dbReference type="NCBI Taxonomy" id="759619"/>
    <lineage>
        <taxon>Bacteria</taxon>
        <taxon>Bacillati</taxon>
        <taxon>Bacillota</taxon>
        <taxon>Bacilli</taxon>
        <taxon>Lactobacillales</taxon>
        <taxon>Streptococcaceae</taxon>
        <taxon>Streptococcus</taxon>
    </lineage>
</organism>
<evidence type="ECO:0000313" key="3">
    <source>
        <dbReference type="Proteomes" id="UP001549122"/>
    </source>
</evidence>
<reference evidence="2 3" key="1">
    <citation type="submission" date="2024-06" db="EMBL/GenBank/DDBJ databases">
        <title>Genomic Encyclopedia of Type Strains, Phase IV (KMG-IV): sequencing the most valuable type-strain genomes for metagenomic binning, comparative biology and taxonomic classification.</title>
        <authorList>
            <person name="Goeker M."/>
        </authorList>
    </citation>
    <scope>NUCLEOTIDE SEQUENCE [LARGE SCALE GENOMIC DNA]</scope>
    <source>
        <strain evidence="2 3">DSM 28303</strain>
    </source>
</reference>
<sequence length="109" mass="12689">MDFILELLFSGLVIGADALMEKPQESWLARSFQILVWLLFAVASIGFFSLMIWLSFHSAMSVKKLGLLVLVIAMLSLGIAVYFLFKRLLKYSQLLFKHYVKKREWDKNR</sequence>